<dbReference type="InterPro" id="IPR012337">
    <property type="entry name" value="RNaseH-like_sf"/>
</dbReference>
<comment type="caution">
    <text evidence="7">The sequence shown here is derived from an EMBL/GenBank/DDBJ whole genome shotgun (WGS) entry which is preliminary data.</text>
</comment>
<dbReference type="GO" id="GO:0000027">
    <property type="term" value="P:ribosomal large subunit assembly"/>
    <property type="evidence" value="ECO:0007669"/>
    <property type="project" value="TreeGrafter"/>
</dbReference>
<sequence>MASSISPQPKMVINEIEFNPIRDTPQERAGLDALVLDWDQRKMQGLRWTDFSTKELEASRRCEFCRKRLTSSKRTKFVWYQDGERYEVDEAEAKSMKDENHRITQEMAFSIQMVEDLEWALLVRQRLVFMAETTAKETNNLKEENSAEPSNSVANYYLCPFYVVPDPECFFDYSEFTITDEPIWHKPGPDGITRHLQSQMNLSTVTGNVSWYDAELTEEDFQEYLRIHGQLPLEVLQTGPCNRHLQPLMKGKYACCDKGIFTPGCAKAPQHTNRQNLAKLYKEFRLHETPQDSKNPRQCIALDCEMGIAENGESELIRVSAVDYFSGETILDSLVFPTVNLLHPNTKYSGVTWQMLHSARRTKQAFLGRDAARRRLWTFVGPETIVIVHGGQGDFLALRWIHRRAIDTQACEGRRLTPIGAASLKNLTRIHLGREIQPISRKGHDSLEDAQATRDLAHFYTQNVDPPVEKIDTSNLWVEGEVVE</sequence>
<gene>
    <name evidence="7" type="ORF">PENSUB_13416</name>
</gene>
<reference evidence="7 8" key="1">
    <citation type="submission" date="2016-10" db="EMBL/GenBank/DDBJ databases">
        <title>Genome sequence of the ascomycete fungus Penicillium subrubescens.</title>
        <authorList>
            <person name="De Vries R.P."/>
            <person name="Peng M."/>
            <person name="Dilokpimol A."/>
            <person name="Hilden K."/>
            <person name="Makela M.R."/>
            <person name="Grigoriev I."/>
            <person name="Riley R."/>
            <person name="Granchi Z."/>
        </authorList>
    </citation>
    <scope>NUCLEOTIDE SEQUENCE [LARGE SCALE GENOMIC DNA]</scope>
    <source>
        <strain evidence="7 8">CBS 132785</strain>
    </source>
</reference>
<dbReference type="InterPro" id="IPR036397">
    <property type="entry name" value="RNaseH_sf"/>
</dbReference>
<evidence type="ECO:0000256" key="3">
    <source>
        <dbReference type="ARBA" id="ARBA00022801"/>
    </source>
</evidence>
<evidence type="ECO:0000256" key="5">
    <source>
        <dbReference type="ARBA" id="ARBA00025599"/>
    </source>
</evidence>
<evidence type="ECO:0000256" key="1">
    <source>
        <dbReference type="ARBA" id="ARBA00022552"/>
    </source>
</evidence>
<evidence type="ECO:0000256" key="2">
    <source>
        <dbReference type="ARBA" id="ARBA00022722"/>
    </source>
</evidence>
<dbReference type="InterPro" id="IPR047021">
    <property type="entry name" value="REXO1/3/4-like"/>
</dbReference>
<evidence type="ECO:0000313" key="8">
    <source>
        <dbReference type="Proteomes" id="UP000186955"/>
    </source>
</evidence>
<name>A0A1Q5SQQ6_9EURO</name>
<accession>A0A1Q5SQQ6</accession>
<protein>
    <submittedName>
        <fullName evidence="7">RNA exonuclease 3</fullName>
    </submittedName>
</protein>
<keyword evidence="4 7" id="KW-0269">Exonuclease</keyword>
<evidence type="ECO:0000313" key="7">
    <source>
        <dbReference type="EMBL" id="OKO90283.1"/>
    </source>
</evidence>
<dbReference type="PANTHER" id="PTHR12801:SF45">
    <property type="entry name" value="RNA EXONUCLEASE 4"/>
    <property type="match status" value="1"/>
</dbReference>
<dbReference type="GO" id="GO:0005634">
    <property type="term" value="C:nucleus"/>
    <property type="evidence" value="ECO:0007669"/>
    <property type="project" value="TreeGrafter"/>
</dbReference>
<dbReference type="EMBL" id="MNBE01000758">
    <property type="protein sequence ID" value="OKO90283.1"/>
    <property type="molecule type" value="Genomic_DNA"/>
</dbReference>
<dbReference type="AlphaFoldDB" id="A0A1Q5SQQ6"/>
<dbReference type="SUPFAM" id="SSF53098">
    <property type="entry name" value="Ribonuclease H-like"/>
    <property type="match status" value="1"/>
</dbReference>
<keyword evidence="1" id="KW-0698">rRNA processing</keyword>
<proteinExistence type="predicted"/>
<keyword evidence="2" id="KW-0540">Nuclease</keyword>
<keyword evidence="8" id="KW-1185">Reference proteome</keyword>
<dbReference type="SMART" id="SM00479">
    <property type="entry name" value="EXOIII"/>
    <property type="match status" value="1"/>
</dbReference>
<dbReference type="Proteomes" id="UP000186955">
    <property type="component" value="Unassembled WGS sequence"/>
</dbReference>
<feature type="domain" description="Exonuclease" evidence="6">
    <location>
        <begin position="298"/>
        <end position="466"/>
    </location>
</feature>
<dbReference type="InterPro" id="IPR013520">
    <property type="entry name" value="Ribonucl_H"/>
</dbReference>
<organism evidence="7 8">
    <name type="scientific">Penicillium subrubescens</name>
    <dbReference type="NCBI Taxonomy" id="1316194"/>
    <lineage>
        <taxon>Eukaryota</taxon>
        <taxon>Fungi</taxon>
        <taxon>Dikarya</taxon>
        <taxon>Ascomycota</taxon>
        <taxon>Pezizomycotina</taxon>
        <taxon>Eurotiomycetes</taxon>
        <taxon>Eurotiomycetidae</taxon>
        <taxon>Eurotiales</taxon>
        <taxon>Aspergillaceae</taxon>
        <taxon>Penicillium</taxon>
    </lineage>
</organism>
<dbReference type="GO" id="GO:0003676">
    <property type="term" value="F:nucleic acid binding"/>
    <property type="evidence" value="ECO:0007669"/>
    <property type="project" value="InterPro"/>
</dbReference>
<dbReference type="CDD" id="cd06137">
    <property type="entry name" value="DEDDh_RNase"/>
    <property type="match status" value="1"/>
</dbReference>
<dbReference type="STRING" id="1316194.A0A1Q5SQQ6"/>
<dbReference type="Gene3D" id="3.30.420.10">
    <property type="entry name" value="Ribonuclease H-like superfamily/Ribonuclease H"/>
    <property type="match status" value="1"/>
</dbReference>
<keyword evidence="3" id="KW-0378">Hydrolase</keyword>
<comment type="function">
    <text evidence="5">Exoribonuclease involved in ribosome biosynthesis. Involved in the processing of ITS1, the internal transcribed spacer localized between the 18S and 5.8S rRNAs.</text>
</comment>
<dbReference type="PANTHER" id="PTHR12801">
    <property type="entry name" value="RNA EXONUCLEASE REXO1 / RECO3 FAMILY MEMBER-RELATED"/>
    <property type="match status" value="1"/>
</dbReference>
<evidence type="ECO:0000259" key="6">
    <source>
        <dbReference type="SMART" id="SM00479"/>
    </source>
</evidence>
<dbReference type="GO" id="GO:0004527">
    <property type="term" value="F:exonuclease activity"/>
    <property type="evidence" value="ECO:0007669"/>
    <property type="project" value="UniProtKB-KW"/>
</dbReference>
<dbReference type="OrthoDB" id="16516at2759"/>
<dbReference type="GO" id="GO:0006364">
    <property type="term" value="P:rRNA processing"/>
    <property type="evidence" value="ECO:0007669"/>
    <property type="project" value="UniProtKB-KW"/>
</dbReference>
<evidence type="ECO:0000256" key="4">
    <source>
        <dbReference type="ARBA" id="ARBA00022839"/>
    </source>
</evidence>